<dbReference type="Gene3D" id="1.25.40.10">
    <property type="entry name" value="Tetratricopeptide repeat domain"/>
    <property type="match status" value="1"/>
</dbReference>
<dbReference type="CDD" id="cd05708">
    <property type="entry name" value="S1_Rrp5_repeat_sc12"/>
    <property type="match status" value="1"/>
</dbReference>
<dbReference type="PANTHER" id="PTHR23270">
    <property type="entry name" value="PROGRAMMED CELL DEATH PROTEIN 11 PRE-RRNA PROCESSING PROTEIN RRP5"/>
    <property type="match status" value="1"/>
</dbReference>
<dbReference type="PROSITE" id="PS50126">
    <property type="entry name" value="S1"/>
    <property type="match status" value="4"/>
</dbReference>
<dbReference type="InterPro" id="IPR003029">
    <property type="entry name" value="S1_domain"/>
</dbReference>
<dbReference type="Pfam" id="PF00575">
    <property type="entry name" value="S1"/>
    <property type="match status" value="1"/>
</dbReference>
<dbReference type="InterPro" id="IPR045209">
    <property type="entry name" value="Rrp5"/>
</dbReference>
<dbReference type="Gene3D" id="2.40.50.140">
    <property type="entry name" value="Nucleic acid-binding proteins"/>
    <property type="match status" value="3"/>
</dbReference>
<dbReference type="GO" id="GO:0003723">
    <property type="term" value="F:RNA binding"/>
    <property type="evidence" value="ECO:0007669"/>
    <property type="project" value="TreeGrafter"/>
</dbReference>
<feature type="compositionally biased region" description="Acidic residues" evidence="3">
    <location>
        <begin position="657"/>
        <end position="674"/>
    </location>
</feature>
<dbReference type="PANTHER" id="PTHR23270:SF10">
    <property type="entry name" value="PROTEIN RRP5 HOMOLOG"/>
    <property type="match status" value="1"/>
</dbReference>
<accession>A0A7S1B6H6</accession>
<dbReference type="InterPro" id="IPR011990">
    <property type="entry name" value="TPR-like_helical_dom_sf"/>
</dbReference>
<gene>
    <name evidence="5" type="ORF">CHYS00102_LOCUS3781</name>
</gene>
<reference evidence="5" key="1">
    <citation type="submission" date="2021-01" db="EMBL/GenBank/DDBJ databases">
        <authorList>
            <person name="Corre E."/>
            <person name="Pelletier E."/>
            <person name="Niang G."/>
            <person name="Scheremetjew M."/>
            <person name="Finn R."/>
            <person name="Kale V."/>
            <person name="Holt S."/>
            <person name="Cochrane G."/>
            <person name="Meng A."/>
            <person name="Brown T."/>
            <person name="Cohen L."/>
        </authorList>
    </citation>
    <scope>NUCLEOTIDE SEQUENCE</scope>
    <source>
        <strain evidence="5">308</strain>
    </source>
</reference>
<sequence>MIPGGATYEHGPVRLPEVTARPQLVAVASKAEEAEDGFALPSVISQIHVGAKLIGYVERVDMRYGAFVKFLNRLTGLVPKLKKGTELKVGSTVLVKVAALDLSVPDHPKIVLERTKSKQSKEEKKKSKQEAKDKEQEMKEAKEQRKKEKEEGKAKGKEQRDLANKKLQALKAGDIVGDVEILHINAERANVRLLRPEFQAAKARTRIHCSVADPLNITRASPSATVANFDPSHPFHAWSVGDILPAVRVAAAARRLSARLYLDLTNREEACPPLPRHLGDFVVGSVAEGIVDDVVPGVGVWLRTGPAVRGRVHALELSEDVNVLNDLQRHFPVGKRLEGIVLRAAEGKLDLSVVRKEKGKDRSKLKKGQLAIGCITRKSTKKCDPPELMLEFAAGTAGRCCITELEDEGRWENMPLGNPVARSQKKGQTTGEADDVALFYDGAGTNFPHGKFVRCRVLAPASRSRPAQVSLRPSRLAEDDTEADPAPASGAVVRGFVVNTGRKGCFVRVARNRVVHVPLNDLSDGFVVDPALEFPAGRLVVGRTGGKPESGRLLQMSLRESALLDSVKLGWDDLQVKEKVKGVVTRVEAYGVFVKIDNSNVSGLCHVSEISDKKIKNHKDIFQPGDRVKAIILTLDKESKKISFGLKPSYFEGDEHSSEDEDSDSSSDEDEMDVDAAAKSDSDSEAEDYVSKLAAKTKEKKTDESDEDDSSESDSESDSGSESDSSADSSSPAAAAAGPMDTDVGFDWSGAQALAPPSAPSDDSDDDDAADPKLHTRQKAAARRRTEARVTAEETRMASGAADASPETAAEFERLLAANPNASEVWIRYMALHLSNADVDAARAVAARAFERITFREEEEKLNVWTALLTLELKYGSPAELEETLEEASRNNNPKKVYLRACELLEKEVDTVADRARAMQRADAMFEKMCKKFKSKKTTWLAHVNYLFKHSRASEANKILKRSLLSLPSHKHVEVMSRFAQMEFELGSPGRARTIFDGLLEKYPKRLDLLFVYVDKEIKGRFIGDARALFRRVTGAEGNALPVTKLNDKQMKSVFKKWYRMEEKYGTEGQVEDVKAAAQAFVERTL</sequence>
<evidence type="ECO:0000313" key="5">
    <source>
        <dbReference type="EMBL" id="CAD8876603.1"/>
    </source>
</evidence>
<feature type="region of interest" description="Disordered" evidence="3">
    <location>
        <begin position="111"/>
        <end position="160"/>
    </location>
</feature>
<organism evidence="5">
    <name type="scientific">Corethron hystrix</name>
    <dbReference type="NCBI Taxonomy" id="216773"/>
    <lineage>
        <taxon>Eukaryota</taxon>
        <taxon>Sar</taxon>
        <taxon>Stramenopiles</taxon>
        <taxon>Ochrophyta</taxon>
        <taxon>Bacillariophyta</taxon>
        <taxon>Coscinodiscophyceae</taxon>
        <taxon>Corethrophycidae</taxon>
        <taxon>Corethrales</taxon>
        <taxon>Corethraceae</taxon>
        <taxon>Corethron</taxon>
    </lineage>
</organism>
<dbReference type="SMART" id="SM00316">
    <property type="entry name" value="S1"/>
    <property type="match status" value="4"/>
</dbReference>
<dbReference type="GO" id="GO:0032040">
    <property type="term" value="C:small-subunit processome"/>
    <property type="evidence" value="ECO:0007669"/>
    <property type="project" value="TreeGrafter"/>
</dbReference>
<dbReference type="EMBL" id="HBFR01005381">
    <property type="protein sequence ID" value="CAD8876603.1"/>
    <property type="molecule type" value="Transcribed_RNA"/>
</dbReference>
<feature type="domain" description="S1 motif" evidence="4">
    <location>
        <begin position="284"/>
        <end position="354"/>
    </location>
</feature>
<dbReference type="InterPro" id="IPR003107">
    <property type="entry name" value="HAT"/>
</dbReference>
<evidence type="ECO:0000256" key="1">
    <source>
        <dbReference type="ARBA" id="ARBA00004604"/>
    </source>
</evidence>
<name>A0A7S1B6H6_9STRA</name>
<feature type="domain" description="S1 motif" evidence="4">
    <location>
        <begin position="577"/>
        <end position="647"/>
    </location>
</feature>
<feature type="region of interest" description="Disordered" evidence="3">
    <location>
        <begin position="466"/>
        <end position="485"/>
    </location>
</feature>
<dbReference type="FunFam" id="2.40.50.140:FF:000159">
    <property type="entry name" value="rRNA biogenesis protein rrp5"/>
    <property type="match status" value="1"/>
</dbReference>
<feature type="compositionally biased region" description="Basic and acidic residues" evidence="3">
    <location>
        <begin position="784"/>
        <end position="796"/>
    </location>
</feature>
<feature type="domain" description="S1 motif" evidence="4">
    <location>
        <begin position="490"/>
        <end position="559"/>
    </location>
</feature>
<dbReference type="SMART" id="SM00386">
    <property type="entry name" value="HAT"/>
    <property type="match status" value="5"/>
</dbReference>
<evidence type="ECO:0000256" key="3">
    <source>
        <dbReference type="SAM" id="MobiDB-lite"/>
    </source>
</evidence>
<comment type="subcellular location">
    <subcellularLocation>
        <location evidence="1">Nucleus</location>
        <location evidence="1">Nucleolus</location>
    </subcellularLocation>
</comment>
<evidence type="ECO:0000259" key="4">
    <source>
        <dbReference type="PROSITE" id="PS50126"/>
    </source>
</evidence>
<dbReference type="InterPro" id="IPR012340">
    <property type="entry name" value="NA-bd_OB-fold"/>
</dbReference>
<feature type="region of interest" description="Disordered" evidence="3">
    <location>
        <begin position="648"/>
        <end position="805"/>
    </location>
</feature>
<feature type="compositionally biased region" description="Acidic residues" evidence="3">
    <location>
        <begin position="704"/>
        <end position="721"/>
    </location>
</feature>
<protein>
    <recommendedName>
        <fullName evidence="4">S1 motif domain-containing protein</fullName>
    </recommendedName>
</protein>
<feature type="compositionally biased region" description="Low complexity" evidence="3">
    <location>
        <begin position="722"/>
        <end position="739"/>
    </location>
</feature>
<evidence type="ECO:0000256" key="2">
    <source>
        <dbReference type="ARBA" id="ARBA00022552"/>
    </source>
</evidence>
<dbReference type="SUPFAM" id="SSF48452">
    <property type="entry name" value="TPR-like"/>
    <property type="match status" value="1"/>
</dbReference>
<dbReference type="AlphaFoldDB" id="A0A7S1B6H6"/>
<keyword evidence="2" id="KW-0698">rRNA processing</keyword>
<dbReference type="GO" id="GO:0006364">
    <property type="term" value="P:rRNA processing"/>
    <property type="evidence" value="ECO:0007669"/>
    <property type="project" value="UniProtKB-KW"/>
</dbReference>
<dbReference type="SUPFAM" id="SSF50249">
    <property type="entry name" value="Nucleic acid-binding proteins"/>
    <property type="match status" value="3"/>
</dbReference>
<feature type="domain" description="S1 motif" evidence="4">
    <location>
        <begin position="50"/>
        <end position="115"/>
    </location>
</feature>
<proteinExistence type="predicted"/>